<gene>
    <name evidence="11" type="ORF">QTO34_000667</name>
</gene>
<evidence type="ECO:0000256" key="1">
    <source>
        <dbReference type="ARBA" id="ARBA00004604"/>
    </source>
</evidence>
<organism evidence="11 12">
    <name type="scientific">Cnephaeus nilssonii</name>
    <name type="common">Northern bat</name>
    <name type="synonym">Eptesicus nilssonii</name>
    <dbReference type="NCBI Taxonomy" id="3371016"/>
    <lineage>
        <taxon>Eukaryota</taxon>
        <taxon>Metazoa</taxon>
        <taxon>Chordata</taxon>
        <taxon>Craniata</taxon>
        <taxon>Vertebrata</taxon>
        <taxon>Euteleostomi</taxon>
        <taxon>Mammalia</taxon>
        <taxon>Eutheria</taxon>
        <taxon>Laurasiatheria</taxon>
        <taxon>Chiroptera</taxon>
        <taxon>Yangochiroptera</taxon>
        <taxon>Vespertilionidae</taxon>
        <taxon>Cnephaeus</taxon>
    </lineage>
</organism>
<dbReference type="AlphaFoldDB" id="A0AA40IBT4"/>
<feature type="non-terminal residue" evidence="11">
    <location>
        <position position="514"/>
    </location>
</feature>
<proteinExistence type="predicted"/>
<dbReference type="GO" id="GO:0030687">
    <property type="term" value="C:preribosome, large subunit precursor"/>
    <property type="evidence" value="ECO:0007669"/>
    <property type="project" value="TreeGrafter"/>
</dbReference>
<protein>
    <recommendedName>
        <fullName evidence="5">Ribosome production factor 1</fullName>
    </recommendedName>
    <alternativeName>
        <fullName evidence="7">Brix domain-containing protein 5</fullName>
    </alternativeName>
    <alternativeName>
        <fullName evidence="6">Ribosome biogenesis protein RPF1</fullName>
    </alternativeName>
</protein>
<feature type="compositionally biased region" description="Basic and acidic residues" evidence="8">
    <location>
        <begin position="244"/>
        <end position="259"/>
    </location>
</feature>
<keyword evidence="12" id="KW-1185">Reference proteome</keyword>
<evidence type="ECO:0000256" key="2">
    <source>
        <dbReference type="ARBA" id="ARBA00022517"/>
    </source>
</evidence>
<dbReference type="Gene3D" id="3.40.50.10480">
    <property type="entry name" value="Probable brix-domain ribosomal biogenesis protein"/>
    <property type="match status" value="1"/>
</dbReference>
<dbReference type="GO" id="GO:0005730">
    <property type="term" value="C:nucleolus"/>
    <property type="evidence" value="ECO:0007669"/>
    <property type="project" value="UniProtKB-SubCell"/>
</dbReference>
<feature type="signal peptide" evidence="9">
    <location>
        <begin position="1"/>
        <end position="20"/>
    </location>
</feature>
<dbReference type="InterPro" id="IPR044281">
    <property type="entry name" value="IMP4/RPF1"/>
</dbReference>
<dbReference type="InterPro" id="IPR007109">
    <property type="entry name" value="Brix"/>
</dbReference>
<dbReference type="GO" id="GO:0042134">
    <property type="term" value="F:rRNA primary transcript binding"/>
    <property type="evidence" value="ECO:0007669"/>
    <property type="project" value="InterPro"/>
</dbReference>
<evidence type="ECO:0000313" key="12">
    <source>
        <dbReference type="Proteomes" id="UP001177744"/>
    </source>
</evidence>
<sequence>MKRWLIMKLQMNLLLTATSPKVVITTSARPHGRIVRLCEQFSTVIPNSHVCYRRLALKKNIPQCISGDFTGLININEDRKTPRTKRRGKDPTEHIPKIILNNFTKRLDHSVGWVFASLFPHDSQFIRRKDATYHNQWDYIFLRFHRYILKSEKKVEIQGFGHCFTLKLRSFQKGTFDSKYGKYEWVHKPPEIDTKQCVGWGWEATYHHFPETSPENIQQRHVIHQFSLGDSGYNQDHTGAVKKSAKEKAQGGEPQRPEMIKGSNAGTLEGLKPALNMPVPVFEDFPHQCFRDLSGAPPLRVDSGVWGLYRRHGSEVPRPRRQRVDSKAWGLCRCRSGNAARSRREQRTTGRAPFLVYGPMDMQGSEGIASASPGEFRIQSLNWTCGEALLLWWTPECPHNSTRQFWRGLGGMLRSSAQVSCGGALGLGSAAPPKGERERSPHYHKLCSPVSHIWGNRRGQHIRSAMDKSRPGKTTFVIMGECRSARSRLTAAERSGGGRSISHLHGSAKKQRAQ</sequence>
<reference evidence="11" key="1">
    <citation type="submission" date="2023-06" db="EMBL/GenBank/DDBJ databases">
        <title>Reference genome for the Northern bat (Eptesicus nilssonii), a most northern bat species.</title>
        <authorList>
            <person name="Laine V.N."/>
            <person name="Pulliainen A.T."/>
            <person name="Lilley T.M."/>
        </authorList>
    </citation>
    <scope>NUCLEOTIDE SEQUENCE</scope>
    <source>
        <strain evidence="11">BLF_Eptnil</strain>
        <tissue evidence="11">Kidney</tissue>
    </source>
</reference>
<comment type="caution">
    <text evidence="11">The sequence shown here is derived from an EMBL/GenBank/DDBJ whole genome shotgun (WGS) entry which is preliminary data.</text>
</comment>
<dbReference type="PANTHER" id="PTHR22734:SF3">
    <property type="entry name" value="RIBOSOME PRODUCTION FACTOR 1"/>
    <property type="match status" value="1"/>
</dbReference>
<keyword evidence="2" id="KW-0690">Ribosome biogenesis</keyword>
<evidence type="ECO:0000256" key="3">
    <source>
        <dbReference type="ARBA" id="ARBA00022552"/>
    </source>
</evidence>
<evidence type="ECO:0000256" key="7">
    <source>
        <dbReference type="ARBA" id="ARBA00043178"/>
    </source>
</evidence>
<evidence type="ECO:0000256" key="4">
    <source>
        <dbReference type="ARBA" id="ARBA00037314"/>
    </source>
</evidence>
<dbReference type="GO" id="GO:0000460">
    <property type="term" value="P:maturation of 5.8S rRNA"/>
    <property type="evidence" value="ECO:0007669"/>
    <property type="project" value="TreeGrafter"/>
</dbReference>
<evidence type="ECO:0000313" key="11">
    <source>
        <dbReference type="EMBL" id="KAK1346807.1"/>
    </source>
</evidence>
<dbReference type="PANTHER" id="PTHR22734">
    <property type="entry name" value="U3 SMALL NUCLEOLAR RIBONUCLEOPROTEIN PROTEIN IMP4"/>
    <property type="match status" value="1"/>
</dbReference>
<evidence type="ECO:0000256" key="9">
    <source>
        <dbReference type="SAM" id="SignalP"/>
    </source>
</evidence>
<dbReference type="GO" id="GO:0000470">
    <property type="term" value="P:maturation of LSU-rRNA"/>
    <property type="evidence" value="ECO:0007669"/>
    <property type="project" value="TreeGrafter"/>
</dbReference>
<feature type="chain" id="PRO_5041282378" description="Ribosome production factor 1" evidence="9">
    <location>
        <begin position="21"/>
        <end position="514"/>
    </location>
</feature>
<dbReference type="PROSITE" id="PS50833">
    <property type="entry name" value="BRIX"/>
    <property type="match status" value="1"/>
</dbReference>
<dbReference type="SMART" id="SM00879">
    <property type="entry name" value="Brix"/>
    <property type="match status" value="1"/>
</dbReference>
<evidence type="ECO:0000256" key="8">
    <source>
        <dbReference type="SAM" id="MobiDB-lite"/>
    </source>
</evidence>
<evidence type="ECO:0000256" key="5">
    <source>
        <dbReference type="ARBA" id="ARBA00040221"/>
    </source>
</evidence>
<dbReference type="SUPFAM" id="SSF52954">
    <property type="entry name" value="Class II aaRS ABD-related"/>
    <property type="match status" value="1"/>
</dbReference>
<dbReference type="Proteomes" id="UP001177744">
    <property type="component" value="Unassembled WGS sequence"/>
</dbReference>
<name>A0AA40IBT4_CNENI</name>
<dbReference type="EMBL" id="JAULJE010000001">
    <property type="protein sequence ID" value="KAK1346807.1"/>
    <property type="molecule type" value="Genomic_DNA"/>
</dbReference>
<evidence type="ECO:0000256" key="6">
    <source>
        <dbReference type="ARBA" id="ARBA00042600"/>
    </source>
</evidence>
<keyword evidence="9" id="KW-0732">Signal</keyword>
<keyword evidence="3" id="KW-0698">rRNA processing</keyword>
<evidence type="ECO:0000259" key="10">
    <source>
        <dbReference type="PROSITE" id="PS50833"/>
    </source>
</evidence>
<feature type="region of interest" description="Disordered" evidence="8">
    <location>
        <begin position="488"/>
        <end position="514"/>
    </location>
</feature>
<comment type="function">
    <text evidence="4">May be required for ribosome biogenesis.</text>
</comment>
<accession>A0AA40IBT4</accession>
<feature type="region of interest" description="Disordered" evidence="8">
    <location>
        <begin position="237"/>
        <end position="263"/>
    </location>
</feature>
<feature type="domain" description="Brix" evidence="10">
    <location>
        <begin position="20"/>
        <end position="177"/>
    </location>
</feature>
<comment type="subcellular location">
    <subcellularLocation>
        <location evidence="1">Nucleus</location>
        <location evidence="1">Nucleolus</location>
    </subcellularLocation>
</comment>